<evidence type="ECO:0000256" key="2">
    <source>
        <dbReference type="ARBA" id="ARBA00022827"/>
    </source>
</evidence>
<dbReference type="PANTHER" id="PTHR48105">
    <property type="entry name" value="THIOREDOXIN REDUCTASE 1-RELATED-RELATED"/>
    <property type="match status" value="1"/>
</dbReference>
<dbReference type="PRINTS" id="PR00469">
    <property type="entry name" value="PNDRDTASEII"/>
</dbReference>
<evidence type="ECO:0000256" key="1">
    <source>
        <dbReference type="ARBA" id="ARBA00022630"/>
    </source>
</evidence>
<dbReference type="NCBIfam" id="TIGR01292">
    <property type="entry name" value="TRX_reduct"/>
    <property type="match status" value="1"/>
</dbReference>
<feature type="domain" description="FAD/NAD(P)-binding" evidence="9">
    <location>
        <begin position="5"/>
        <end position="299"/>
    </location>
</feature>
<sequence>MAKVYDLIILGAGPAGLSAAIYAGRDRLDTLLIEKGQDGGQIAITNEIENYPGSKVEGESGPSLIKRMSEQVAKFGAERVSDTIKSVELDGDVKVLHGANGDYQAKAVILATGAHPRPIGCKNEEKFVGRGISFCATCDANFFEDFEVYVVGGGNSAVEEAMYLTNYARKVTVIHRRDQLRADELVQEKAFKTPKLHFMWNSVVEEVDGDDLLNKMIVKNTKTGELTTIEADPEDGLFGLFGFIGNLPNTDFLKGAVELDDHGYIKTDEDMHTNVAGVFAAGDVRPKSLRQVVTAAADGAIAAKQAYKYVDSLK</sequence>
<dbReference type="InterPro" id="IPR005982">
    <property type="entry name" value="Thioredox_Rdtase"/>
</dbReference>
<dbReference type="InterPro" id="IPR008255">
    <property type="entry name" value="Pyr_nucl-diS_OxRdtase_2_AS"/>
</dbReference>
<dbReference type="PRINTS" id="PR00368">
    <property type="entry name" value="FADPNR"/>
</dbReference>
<dbReference type="EC" id="1.8.1.9" evidence="7"/>
<dbReference type="SUPFAM" id="SSF51905">
    <property type="entry name" value="FAD/NAD(P)-binding domain"/>
    <property type="match status" value="1"/>
</dbReference>
<evidence type="ECO:0000259" key="9">
    <source>
        <dbReference type="Pfam" id="PF07992"/>
    </source>
</evidence>
<comment type="cofactor">
    <cofactor evidence="8">
        <name>FAD</name>
        <dbReference type="ChEBI" id="CHEBI:57692"/>
    </cofactor>
    <text evidence="8">Binds 1 FAD per subunit.</text>
</comment>
<comment type="catalytic activity">
    <reaction evidence="6 7">
        <text>[thioredoxin]-dithiol + NADP(+) = [thioredoxin]-disulfide + NADPH + H(+)</text>
        <dbReference type="Rhea" id="RHEA:20345"/>
        <dbReference type="Rhea" id="RHEA-COMP:10698"/>
        <dbReference type="Rhea" id="RHEA-COMP:10700"/>
        <dbReference type="ChEBI" id="CHEBI:15378"/>
        <dbReference type="ChEBI" id="CHEBI:29950"/>
        <dbReference type="ChEBI" id="CHEBI:50058"/>
        <dbReference type="ChEBI" id="CHEBI:57783"/>
        <dbReference type="ChEBI" id="CHEBI:58349"/>
        <dbReference type="EC" id="1.8.1.9"/>
    </reaction>
</comment>
<comment type="caution">
    <text evidence="10">The sequence shown here is derived from an EMBL/GenBank/DDBJ whole genome shotgun (WGS) entry which is preliminary data.</text>
</comment>
<evidence type="ECO:0000256" key="7">
    <source>
        <dbReference type="RuleBase" id="RU003880"/>
    </source>
</evidence>
<evidence type="ECO:0000256" key="3">
    <source>
        <dbReference type="ARBA" id="ARBA00023002"/>
    </source>
</evidence>
<dbReference type="Pfam" id="PF07992">
    <property type="entry name" value="Pyr_redox_2"/>
    <property type="match status" value="1"/>
</dbReference>
<keyword evidence="4" id="KW-1015">Disulfide bond</keyword>
<keyword evidence="3 7" id="KW-0560">Oxidoreductase</keyword>
<comment type="similarity">
    <text evidence="7">Belongs to the class-II pyridine nucleotide-disulfide oxidoreductase family.</text>
</comment>
<dbReference type="Gene3D" id="3.50.50.60">
    <property type="entry name" value="FAD/NAD(P)-binding domain"/>
    <property type="match status" value="2"/>
</dbReference>
<dbReference type="GO" id="GO:0004791">
    <property type="term" value="F:thioredoxin-disulfide reductase (NADPH) activity"/>
    <property type="evidence" value="ECO:0007669"/>
    <property type="project" value="UniProtKB-EC"/>
</dbReference>
<evidence type="ECO:0000313" key="11">
    <source>
        <dbReference type="Proteomes" id="UP001332931"/>
    </source>
</evidence>
<dbReference type="RefSeq" id="WP_330957594.1">
    <property type="nucleotide sequence ID" value="NZ_JAZGJQ010000002.1"/>
</dbReference>
<keyword evidence="1 7" id="KW-0285">Flavoprotein</keyword>
<dbReference type="InterPro" id="IPR036188">
    <property type="entry name" value="FAD/NAD-bd_sf"/>
</dbReference>
<keyword evidence="5 7" id="KW-0676">Redox-active center</keyword>
<protein>
    <recommendedName>
        <fullName evidence="7">Thioredoxin reductase</fullName>
        <ecNumber evidence="7">1.8.1.9</ecNumber>
    </recommendedName>
</protein>
<comment type="subunit">
    <text evidence="7">Homodimer.</text>
</comment>
<evidence type="ECO:0000256" key="5">
    <source>
        <dbReference type="ARBA" id="ARBA00023284"/>
    </source>
</evidence>
<evidence type="ECO:0000256" key="4">
    <source>
        <dbReference type="ARBA" id="ARBA00023157"/>
    </source>
</evidence>
<reference evidence="10 11" key="1">
    <citation type="submission" date="2024-01" db="EMBL/GenBank/DDBJ databases">
        <title>Description of Olsenella sp. nov., isolated from pig feces.</title>
        <authorList>
            <person name="Chang Y.-H."/>
        </authorList>
    </citation>
    <scope>NUCLEOTIDE SEQUENCE [LARGE SCALE GENOMIC DNA]</scope>
    <source>
        <strain evidence="10 11">YH-ols2223</strain>
    </source>
</reference>
<evidence type="ECO:0000256" key="6">
    <source>
        <dbReference type="ARBA" id="ARBA00048132"/>
    </source>
</evidence>
<dbReference type="InterPro" id="IPR050097">
    <property type="entry name" value="Ferredoxin-NADP_redctase_2"/>
</dbReference>
<dbReference type="InterPro" id="IPR023753">
    <property type="entry name" value="FAD/NAD-binding_dom"/>
</dbReference>
<accession>A0ABU7R8A1</accession>
<proteinExistence type="inferred from homology"/>
<evidence type="ECO:0000313" key="10">
    <source>
        <dbReference type="EMBL" id="MEE6146827.1"/>
    </source>
</evidence>
<evidence type="ECO:0000256" key="8">
    <source>
        <dbReference type="RuleBase" id="RU003881"/>
    </source>
</evidence>
<dbReference type="Proteomes" id="UP001332931">
    <property type="component" value="Unassembled WGS sequence"/>
</dbReference>
<dbReference type="PROSITE" id="PS00573">
    <property type="entry name" value="PYRIDINE_REDOX_2"/>
    <property type="match status" value="1"/>
</dbReference>
<name>A0ABU7R8A1_9ACTN</name>
<keyword evidence="11" id="KW-1185">Reference proteome</keyword>
<gene>
    <name evidence="10" type="primary">trxB</name>
    <name evidence="10" type="ORF">VXJ25_02275</name>
</gene>
<dbReference type="EMBL" id="JAZGJQ010000002">
    <property type="protein sequence ID" value="MEE6146827.1"/>
    <property type="molecule type" value="Genomic_DNA"/>
</dbReference>
<keyword evidence="8" id="KW-0521">NADP</keyword>
<organism evidence="10 11">
    <name type="scientific">Olsenella absiana</name>
    <dbReference type="NCBI Taxonomy" id="3115222"/>
    <lineage>
        <taxon>Bacteria</taxon>
        <taxon>Bacillati</taxon>
        <taxon>Actinomycetota</taxon>
        <taxon>Coriobacteriia</taxon>
        <taxon>Coriobacteriales</taxon>
        <taxon>Atopobiaceae</taxon>
        <taxon>Olsenella</taxon>
    </lineage>
</organism>
<keyword evidence="2 7" id="KW-0274">FAD</keyword>